<accession>A0A498JF47</accession>
<dbReference type="EMBL" id="RDQH01000333">
    <property type="protein sequence ID" value="RXH94469.1"/>
    <property type="molecule type" value="Genomic_DNA"/>
</dbReference>
<dbReference type="AlphaFoldDB" id="A0A498JF47"/>
<evidence type="ECO:0000313" key="2">
    <source>
        <dbReference type="Proteomes" id="UP000290289"/>
    </source>
</evidence>
<keyword evidence="2" id="KW-1185">Reference proteome</keyword>
<name>A0A498JF47_MALDO</name>
<protein>
    <submittedName>
        <fullName evidence="1">Uncharacterized protein</fullName>
    </submittedName>
</protein>
<sequence>MGREVTTWLQHPFGLSFDVRDGATRSPPLFPCPPLCFGSMPFYRRTVDMAVEVSGMQLSWGVEMLRENHLLSGERGSFRGF</sequence>
<reference evidence="1 2" key="1">
    <citation type="submission" date="2018-10" db="EMBL/GenBank/DDBJ databases">
        <title>A high-quality apple genome assembly.</title>
        <authorList>
            <person name="Hu J."/>
        </authorList>
    </citation>
    <scope>NUCLEOTIDE SEQUENCE [LARGE SCALE GENOMIC DNA]</scope>
    <source>
        <strain evidence="2">cv. HFTH1</strain>
        <tissue evidence="1">Young leaf</tissue>
    </source>
</reference>
<gene>
    <name evidence="1" type="ORF">DVH24_024153</name>
</gene>
<evidence type="ECO:0000313" key="1">
    <source>
        <dbReference type="EMBL" id="RXH94469.1"/>
    </source>
</evidence>
<organism evidence="1 2">
    <name type="scientific">Malus domestica</name>
    <name type="common">Apple</name>
    <name type="synonym">Pyrus malus</name>
    <dbReference type="NCBI Taxonomy" id="3750"/>
    <lineage>
        <taxon>Eukaryota</taxon>
        <taxon>Viridiplantae</taxon>
        <taxon>Streptophyta</taxon>
        <taxon>Embryophyta</taxon>
        <taxon>Tracheophyta</taxon>
        <taxon>Spermatophyta</taxon>
        <taxon>Magnoliopsida</taxon>
        <taxon>eudicotyledons</taxon>
        <taxon>Gunneridae</taxon>
        <taxon>Pentapetalae</taxon>
        <taxon>rosids</taxon>
        <taxon>fabids</taxon>
        <taxon>Rosales</taxon>
        <taxon>Rosaceae</taxon>
        <taxon>Amygdaloideae</taxon>
        <taxon>Maleae</taxon>
        <taxon>Malus</taxon>
    </lineage>
</organism>
<dbReference type="Proteomes" id="UP000290289">
    <property type="component" value="Chromosome 7"/>
</dbReference>
<comment type="caution">
    <text evidence="1">The sequence shown here is derived from an EMBL/GenBank/DDBJ whole genome shotgun (WGS) entry which is preliminary data.</text>
</comment>
<proteinExistence type="predicted"/>